<keyword evidence="2" id="KW-0479">Metal-binding</keyword>
<feature type="domain" description="HpcH/HpaI aldolase/citrate lyase" evidence="4">
    <location>
        <begin position="39"/>
        <end position="244"/>
    </location>
</feature>
<name>A0A222E2M8_9RHOB</name>
<evidence type="ECO:0000256" key="3">
    <source>
        <dbReference type="ARBA" id="ARBA00023239"/>
    </source>
</evidence>
<dbReference type="EC" id="4.1.2.52" evidence="5"/>
<dbReference type="GO" id="GO:0016832">
    <property type="term" value="F:aldehyde-lyase activity"/>
    <property type="evidence" value="ECO:0007669"/>
    <property type="project" value="TreeGrafter"/>
</dbReference>
<dbReference type="RefSeq" id="WP_094034499.1">
    <property type="nucleotide sequence ID" value="NZ_CP022540.1"/>
</dbReference>
<sequence>MNIFENQTLKLLREDKLALGFGLNHLRSAGAGLLARACDHDWLFIDAEHGAFSQDQLAQVCIAALPSGTTPLVRVMKSSLDEGTRALDNGAQGIVVAHVDTPEEAKQAADAFSFPPDGHRSWGGAPAIFGYQAAGNAETMAKANSEIIVICMIESPEAVANADAIAATKGIDVLMIGASDLSAETGVAGEIGHPKMQDAFAKVAAACRKSGKAMGMGGVYDTEWASRYMTEGVRFVLAGTDHNYLMAGATARSSSLRDTFQNLGTAETNNA</sequence>
<dbReference type="InterPro" id="IPR015813">
    <property type="entry name" value="Pyrv/PenolPyrv_kinase-like_dom"/>
</dbReference>
<keyword evidence="6" id="KW-1185">Reference proteome</keyword>
<reference evidence="5 6" key="1">
    <citation type="submission" date="2017-07" db="EMBL/GenBank/DDBJ databases">
        <title>Genome Sequence of Antarctobacter heliothermus Strain SMS3 Isolated from a culture of the Diatom Skeletonema marinoi.</title>
        <authorList>
            <person name="Topel M."/>
            <person name="Pinder M.I.M."/>
            <person name="Johansson O.N."/>
            <person name="Kourtchenko O."/>
            <person name="Godhe A."/>
            <person name="Clarke A.K."/>
        </authorList>
    </citation>
    <scope>NUCLEOTIDE SEQUENCE [LARGE SCALE GENOMIC DNA]</scope>
    <source>
        <strain evidence="5 6">SMS3</strain>
    </source>
</reference>
<dbReference type="SUPFAM" id="SSF51621">
    <property type="entry name" value="Phosphoenolpyruvate/pyruvate domain"/>
    <property type="match status" value="1"/>
</dbReference>
<gene>
    <name evidence="5" type="ORF">ANTHELSMS3_01734</name>
</gene>
<dbReference type="InterPro" id="IPR050251">
    <property type="entry name" value="HpcH-HpaI_aldolase"/>
</dbReference>
<evidence type="ECO:0000256" key="2">
    <source>
        <dbReference type="ARBA" id="ARBA00022723"/>
    </source>
</evidence>
<dbReference type="KEGG" id="aht:ANTHELSMS3_01734"/>
<dbReference type="GO" id="GO:0046872">
    <property type="term" value="F:metal ion binding"/>
    <property type="evidence" value="ECO:0007669"/>
    <property type="project" value="UniProtKB-KW"/>
</dbReference>
<accession>A0A222E2M8</accession>
<evidence type="ECO:0000313" key="6">
    <source>
        <dbReference type="Proteomes" id="UP000203589"/>
    </source>
</evidence>
<dbReference type="PANTHER" id="PTHR30502:SF0">
    <property type="entry name" value="PHOSPHOENOLPYRUVATE CARBOXYLASE FAMILY PROTEIN"/>
    <property type="match status" value="1"/>
</dbReference>
<protein>
    <submittedName>
        <fullName evidence="5">4-hydroxy-2-oxo-heptane-1,7-dioate aldolase</fullName>
        <ecNumber evidence="5">4.1.2.52</ecNumber>
    </submittedName>
</protein>
<dbReference type="Pfam" id="PF03328">
    <property type="entry name" value="HpcH_HpaI"/>
    <property type="match status" value="1"/>
</dbReference>
<dbReference type="AlphaFoldDB" id="A0A222E2M8"/>
<dbReference type="Proteomes" id="UP000203589">
    <property type="component" value="Chromosome"/>
</dbReference>
<evidence type="ECO:0000259" key="4">
    <source>
        <dbReference type="Pfam" id="PF03328"/>
    </source>
</evidence>
<dbReference type="GO" id="GO:0005737">
    <property type="term" value="C:cytoplasm"/>
    <property type="evidence" value="ECO:0007669"/>
    <property type="project" value="TreeGrafter"/>
</dbReference>
<organism evidence="5 6">
    <name type="scientific">Antarctobacter heliothermus</name>
    <dbReference type="NCBI Taxonomy" id="74033"/>
    <lineage>
        <taxon>Bacteria</taxon>
        <taxon>Pseudomonadati</taxon>
        <taxon>Pseudomonadota</taxon>
        <taxon>Alphaproteobacteria</taxon>
        <taxon>Rhodobacterales</taxon>
        <taxon>Roseobacteraceae</taxon>
        <taxon>Antarctobacter</taxon>
    </lineage>
</organism>
<proteinExistence type="inferred from homology"/>
<dbReference type="OrthoDB" id="9802624at2"/>
<dbReference type="PANTHER" id="PTHR30502">
    <property type="entry name" value="2-KETO-3-DEOXY-L-RHAMNONATE ALDOLASE"/>
    <property type="match status" value="1"/>
</dbReference>
<dbReference type="EMBL" id="CP022540">
    <property type="protein sequence ID" value="ASP20423.1"/>
    <property type="molecule type" value="Genomic_DNA"/>
</dbReference>
<dbReference type="InterPro" id="IPR005000">
    <property type="entry name" value="Aldolase/citrate-lyase_domain"/>
</dbReference>
<keyword evidence="3 5" id="KW-0456">Lyase</keyword>
<dbReference type="InterPro" id="IPR040442">
    <property type="entry name" value="Pyrv_kinase-like_dom_sf"/>
</dbReference>
<comment type="similarity">
    <text evidence="1">Belongs to the HpcH/HpaI aldolase family.</text>
</comment>
<dbReference type="Gene3D" id="3.20.20.60">
    <property type="entry name" value="Phosphoenolpyruvate-binding domains"/>
    <property type="match status" value="1"/>
</dbReference>
<evidence type="ECO:0000313" key="5">
    <source>
        <dbReference type="EMBL" id="ASP20423.1"/>
    </source>
</evidence>
<evidence type="ECO:0000256" key="1">
    <source>
        <dbReference type="ARBA" id="ARBA00005568"/>
    </source>
</evidence>